<dbReference type="Pfam" id="PF00528">
    <property type="entry name" value="BPD_transp_1"/>
    <property type="match status" value="1"/>
</dbReference>
<dbReference type="InterPro" id="IPR050366">
    <property type="entry name" value="BP-dependent_transpt_permease"/>
</dbReference>
<dbReference type="AlphaFoldDB" id="A0A2M8Z7I9"/>
<dbReference type="InterPro" id="IPR025966">
    <property type="entry name" value="OppC_N"/>
</dbReference>
<evidence type="ECO:0000259" key="8">
    <source>
        <dbReference type="PROSITE" id="PS50928"/>
    </source>
</evidence>
<evidence type="ECO:0000313" key="10">
    <source>
        <dbReference type="Proteomes" id="UP000231092"/>
    </source>
</evidence>
<keyword evidence="5 7" id="KW-1133">Transmembrane helix</keyword>
<comment type="similarity">
    <text evidence="7">Belongs to the binding-protein-dependent transport system permease family.</text>
</comment>
<dbReference type="OrthoDB" id="9797852at2"/>
<evidence type="ECO:0000256" key="6">
    <source>
        <dbReference type="ARBA" id="ARBA00023136"/>
    </source>
</evidence>
<sequence>MSRQELFRRMRKSNFFVIGAVLVSFIIFVSLISPWAAPHNPIASDLTLRLKMPDGLSKGWSGYILGTDPLGQDILSRLMVGSRVSLWISFSVVITTAIIGTILGIISGFFGGIIDTVIMRFSDIQVSIPPMILAVAVMAVLGNSTSNLILVLVFTRWVQYARVVRSNVMGIRNMEYIHASQVLGSSKKRIMFTQILPNVLTQLIIVMSQEFGRTILTESSLSFLGLGVPAPAPSWGVMIADGREYLATAPWVVVAPGAALMIAVLAFNFLGDGVRDVLDPKNKN</sequence>
<dbReference type="InterPro" id="IPR035906">
    <property type="entry name" value="MetI-like_sf"/>
</dbReference>
<dbReference type="RefSeq" id="WP_100305796.1">
    <property type="nucleotide sequence ID" value="NZ_PGET01000001.1"/>
</dbReference>
<dbReference type="Pfam" id="PF12911">
    <property type="entry name" value="OppC_N"/>
    <property type="match status" value="1"/>
</dbReference>
<dbReference type="PROSITE" id="PS50928">
    <property type="entry name" value="ABC_TM1"/>
    <property type="match status" value="1"/>
</dbReference>
<dbReference type="GO" id="GO:0055085">
    <property type="term" value="P:transmembrane transport"/>
    <property type="evidence" value="ECO:0007669"/>
    <property type="project" value="InterPro"/>
</dbReference>
<feature type="transmembrane region" description="Helical" evidence="7">
    <location>
        <begin position="131"/>
        <end position="154"/>
    </location>
</feature>
<gene>
    <name evidence="9" type="ORF">H171_2947</name>
</gene>
<keyword evidence="2 7" id="KW-0813">Transport</keyword>
<name>A0A2M8Z7I9_9FIRM</name>
<evidence type="ECO:0000256" key="4">
    <source>
        <dbReference type="ARBA" id="ARBA00022692"/>
    </source>
</evidence>
<evidence type="ECO:0000256" key="7">
    <source>
        <dbReference type="RuleBase" id="RU363032"/>
    </source>
</evidence>
<protein>
    <submittedName>
        <fullName evidence="9">Peptide/nickel transport system permease protein</fullName>
    </submittedName>
</protein>
<evidence type="ECO:0000256" key="2">
    <source>
        <dbReference type="ARBA" id="ARBA00022448"/>
    </source>
</evidence>
<dbReference type="Gene3D" id="1.10.3720.10">
    <property type="entry name" value="MetI-like"/>
    <property type="match status" value="1"/>
</dbReference>
<keyword evidence="6 7" id="KW-0472">Membrane</keyword>
<dbReference type="PANTHER" id="PTHR43386:SF1">
    <property type="entry name" value="D,D-DIPEPTIDE TRANSPORT SYSTEM PERMEASE PROTEIN DDPC-RELATED"/>
    <property type="match status" value="1"/>
</dbReference>
<feature type="transmembrane region" description="Helical" evidence="7">
    <location>
        <begin position="251"/>
        <end position="271"/>
    </location>
</feature>
<feature type="transmembrane region" description="Helical" evidence="7">
    <location>
        <begin position="15"/>
        <end position="37"/>
    </location>
</feature>
<dbReference type="InterPro" id="IPR000515">
    <property type="entry name" value="MetI-like"/>
</dbReference>
<dbReference type="Proteomes" id="UP000231092">
    <property type="component" value="Unassembled WGS sequence"/>
</dbReference>
<dbReference type="SUPFAM" id="SSF161098">
    <property type="entry name" value="MetI-like"/>
    <property type="match status" value="1"/>
</dbReference>
<organism evidence="9 10">
    <name type="scientific">[Clostridium] celerecrescens 18A</name>
    <dbReference type="NCBI Taxonomy" id="1286362"/>
    <lineage>
        <taxon>Bacteria</taxon>
        <taxon>Bacillati</taxon>
        <taxon>Bacillota</taxon>
        <taxon>Clostridia</taxon>
        <taxon>Lachnospirales</taxon>
        <taxon>Lachnospiraceae</taxon>
        <taxon>Lacrimispora</taxon>
    </lineage>
</organism>
<proteinExistence type="inferred from homology"/>
<evidence type="ECO:0000256" key="1">
    <source>
        <dbReference type="ARBA" id="ARBA00004651"/>
    </source>
</evidence>
<comment type="subcellular location">
    <subcellularLocation>
        <location evidence="1 7">Cell membrane</location>
        <topology evidence="1 7">Multi-pass membrane protein</topology>
    </subcellularLocation>
</comment>
<feature type="domain" description="ABC transmembrane type-1" evidence="8">
    <location>
        <begin position="86"/>
        <end position="271"/>
    </location>
</feature>
<dbReference type="PANTHER" id="PTHR43386">
    <property type="entry name" value="OLIGOPEPTIDE TRANSPORT SYSTEM PERMEASE PROTEIN APPC"/>
    <property type="match status" value="1"/>
</dbReference>
<feature type="transmembrane region" description="Helical" evidence="7">
    <location>
        <begin position="86"/>
        <end position="110"/>
    </location>
</feature>
<accession>A0A2M8Z7I9</accession>
<reference evidence="9 10" key="1">
    <citation type="submission" date="2017-11" db="EMBL/GenBank/DDBJ databases">
        <title>Understudied soil microbes with underappreciated capabilities: Untangling the Clostridium saccharolyticum group.</title>
        <authorList>
            <person name="Leschine S."/>
        </authorList>
    </citation>
    <scope>NUCLEOTIDE SEQUENCE [LARGE SCALE GENOMIC DNA]</scope>
    <source>
        <strain evidence="9 10">18A</strain>
    </source>
</reference>
<evidence type="ECO:0000256" key="5">
    <source>
        <dbReference type="ARBA" id="ARBA00022989"/>
    </source>
</evidence>
<evidence type="ECO:0000313" key="9">
    <source>
        <dbReference type="EMBL" id="PJJ29406.1"/>
    </source>
</evidence>
<keyword evidence="3" id="KW-1003">Cell membrane</keyword>
<dbReference type="CDD" id="cd06261">
    <property type="entry name" value="TM_PBP2"/>
    <property type="match status" value="1"/>
</dbReference>
<comment type="caution">
    <text evidence="9">The sequence shown here is derived from an EMBL/GenBank/DDBJ whole genome shotgun (WGS) entry which is preliminary data.</text>
</comment>
<evidence type="ECO:0000256" key="3">
    <source>
        <dbReference type="ARBA" id="ARBA00022475"/>
    </source>
</evidence>
<keyword evidence="4 7" id="KW-0812">Transmembrane</keyword>
<dbReference type="GO" id="GO:0005886">
    <property type="term" value="C:plasma membrane"/>
    <property type="evidence" value="ECO:0007669"/>
    <property type="project" value="UniProtKB-SubCell"/>
</dbReference>
<dbReference type="EMBL" id="PGET01000001">
    <property type="protein sequence ID" value="PJJ29406.1"/>
    <property type="molecule type" value="Genomic_DNA"/>
</dbReference>